<dbReference type="AlphaFoldDB" id="A0A917HVZ4"/>
<sequence>MCKVDYEKYRSFAESDPDRYEEKRDSSYQEYLGQIDKIKRNAEQFLKYIDTAANDPELVEKTLPYIHVNTTLPFDPNAYIISRHDLLRVIKYSLLERDDTMLPERLDDIPIAIKRDRYKPFKPQSIEDITKDRIKTENN</sequence>
<gene>
    <name evidence="1" type="ORF">GCM10007415_27420</name>
</gene>
<dbReference type="Proteomes" id="UP000660862">
    <property type="component" value="Unassembled WGS sequence"/>
</dbReference>
<evidence type="ECO:0000313" key="1">
    <source>
        <dbReference type="EMBL" id="GGG91355.1"/>
    </source>
</evidence>
<accession>A0A917HVZ4</accession>
<keyword evidence="2" id="KW-1185">Reference proteome</keyword>
<proteinExistence type="predicted"/>
<dbReference type="EMBL" id="BMER01000002">
    <property type="protein sequence ID" value="GGG91355.1"/>
    <property type="molecule type" value="Genomic_DNA"/>
</dbReference>
<reference evidence="1" key="1">
    <citation type="journal article" date="2014" name="Int. J. Syst. Evol. Microbiol.">
        <title>Complete genome sequence of Corynebacterium casei LMG S-19264T (=DSM 44701T), isolated from a smear-ripened cheese.</title>
        <authorList>
            <consortium name="US DOE Joint Genome Institute (JGI-PGF)"/>
            <person name="Walter F."/>
            <person name="Albersmeier A."/>
            <person name="Kalinowski J."/>
            <person name="Ruckert C."/>
        </authorList>
    </citation>
    <scope>NUCLEOTIDE SEQUENCE</scope>
    <source>
        <strain evidence="1">CGMCC 1.12195</strain>
    </source>
</reference>
<reference evidence="1" key="2">
    <citation type="submission" date="2020-09" db="EMBL/GenBank/DDBJ databases">
        <authorList>
            <person name="Sun Q."/>
            <person name="Zhou Y."/>
        </authorList>
    </citation>
    <scope>NUCLEOTIDE SEQUENCE</scope>
    <source>
        <strain evidence="1">CGMCC 1.12195</strain>
    </source>
</reference>
<organism evidence="1 2">
    <name type="scientific">Parapedobacter pyrenivorans</name>
    <dbReference type="NCBI Taxonomy" id="1305674"/>
    <lineage>
        <taxon>Bacteria</taxon>
        <taxon>Pseudomonadati</taxon>
        <taxon>Bacteroidota</taxon>
        <taxon>Sphingobacteriia</taxon>
        <taxon>Sphingobacteriales</taxon>
        <taxon>Sphingobacteriaceae</taxon>
        <taxon>Parapedobacter</taxon>
    </lineage>
</organism>
<comment type="caution">
    <text evidence="1">The sequence shown here is derived from an EMBL/GenBank/DDBJ whole genome shotgun (WGS) entry which is preliminary data.</text>
</comment>
<name>A0A917HVZ4_9SPHI</name>
<protein>
    <submittedName>
        <fullName evidence="1">Uncharacterized protein</fullName>
    </submittedName>
</protein>
<evidence type="ECO:0000313" key="2">
    <source>
        <dbReference type="Proteomes" id="UP000660862"/>
    </source>
</evidence>